<feature type="region of interest" description="Disordered" evidence="1">
    <location>
        <begin position="1260"/>
        <end position="1281"/>
    </location>
</feature>
<name>A0A0J9U1S5_PLAVI</name>
<evidence type="ECO:0000313" key="2">
    <source>
        <dbReference type="EMBL" id="KNA01965.1"/>
    </source>
</evidence>
<dbReference type="EMBL" id="KQ235217">
    <property type="protein sequence ID" value="KNA01965.1"/>
    <property type="molecule type" value="Genomic_DNA"/>
</dbReference>
<dbReference type="OrthoDB" id="372201at2759"/>
<proteinExistence type="predicted"/>
<feature type="region of interest" description="Disordered" evidence="1">
    <location>
        <begin position="895"/>
        <end position="915"/>
    </location>
</feature>
<feature type="region of interest" description="Disordered" evidence="1">
    <location>
        <begin position="1001"/>
        <end position="1022"/>
    </location>
</feature>
<dbReference type="Proteomes" id="UP000053239">
    <property type="component" value="Unassembled WGS sequence"/>
</dbReference>
<evidence type="ECO:0000256" key="1">
    <source>
        <dbReference type="SAM" id="MobiDB-lite"/>
    </source>
</evidence>
<feature type="region of interest" description="Disordered" evidence="1">
    <location>
        <begin position="669"/>
        <end position="695"/>
    </location>
</feature>
<feature type="compositionally biased region" description="Basic and acidic residues" evidence="1">
    <location>
        <begin position="895"/>
        <end position="904"/>
    </location>
</feature>
<accession>A0A0J9U1S5</accession>
<protein>
    <submittedName>
        <fullName evidence="2">Uncharacterized protein</fullName>
    </submittedName>
</protein>
<organism evidence="2 3">
    <name type="scientific">Plasmodium vivax North Korean</name>
    <dbReference type="NCBI Taxonomy" id="1035514"/>
    <lineage>
        <taxon>Eukaryota</taxon>
        <taxon>Sar</taxon>
        <taxon>Alveolata</taxon>
        <taxon>Apicomplexa</taxon>
        <taxon>Aconoidasida</taxon>
        <taxon>Haemosporida</taxon>
        <taxon>Plasmodiidae</taxon>
        <taxon>Plasmodium</taxon>
        <taxon>Plasmodium (Plasmodium)</taxon>
    </lineage>
</organism>
<evidence type="ECO:0000313" key="3">
    <source>
        <dbReference type="Proteomes" id="UP000053239"/>
    </source>
</evidence>
<feature type="region of interest" description="Disordered" evidence="1">
    <location>
        <begin position="1574"/>
        <end position="1612"/>
    </location>
</feature>
<sequence>MAKPVLLNKYLLLKSNSLKVQSKLIEKYFVDLYKRKHFLKDMFLKFNNLKRKKKKYINVSYQEMTKCLDKYCHLLLENDEGVTINYLFFFFLYANMLIKNVYSAMMERPTRWSFYQFASHSKENFPTCEIAYEIAYEKRVNYNLFFFLTIDVERLIKFALFVCNSFASARRMCSLFFIHPHRVLVQNVATQCCLKNASPAVPPSLGKDPPEGIFTPSFLRADAPNVGVAPRRPPLGRNYLGEKPAEQPEEKHLTGEFLFFLTDVVGKLEQLKRRISPPERKQRKKKTCKLKLLLLKYVQHAIDTQEGVAPPAGRGGPSEVSLEVTADVSAAQHSSISTKQPADENPSAEDKDELIDLFLCLEKCDDYFPFIFNTLYGYAFSAKYPFLNRLIVERYSCVERIFWVFHREGGASAGSLLQAVSRVSGVKAVSQADIVGDAHHADTANRVSDAHRAGTAIDLHCLKYGDLERLNGFTKCLLYSAIFDSQHNVDCLHLYQLVKAPKGGVNMNPLTKKLNRFYSPLLGKAYSASTEEALNDPFKSKRNKVSAPRSFPRKEELLAYLLRETTPLESLLDVIVNLFMQDGHTLSRMTLQEVILIVDTSYQRCQAFRREGQAVLEYSLRSSDEVDFSSFGRLPSTLRGNVAKLGVYVRAIQVVRKVQRVLNEEVSLPNGGLPHSGGLPHNGSPPEPSHRSTTKSGLWVRTLKAILAEPMGEQAVLQFILQNRLFKHAPFLLNYKLGPITSVSKRETLLKLERRCKAAYIVHLWRSNNPKKKKKIISFLKNLKGEREVKALLSSVLHDLDSHNLKDLFSFVLRHFETPFVKKLYLLALVSPSLCLHSIGRIKMRDLISSLLWRDKTELVRFILRKDLYRPRLHTLFRHAFLNIHLDFSRRVSPKESLSKEGPTRRKHCPGGTHRENALPYSLTKCLSVLELAGLVRGEGTAQQVYETFLRVTQVLFDRVCDGMSGRVSGLVSGQVSGQVIDRLGERFPNRFAVGCAKLKRLPPMNRPSKGKTQKEPPPRGKLKKKFSLFGQFFHKRLNANGVKTKGRSANSAYVRHYKIVQSESPPAQRYPQSSGGNPPISLSILIYTFYKVCFFFYESYGELRRGSNLLCFLLPQLIYVQTSLRFRVNLKKVIKLNLKEMIDLLRVKNFNLCNQLIHRIHSCYIYQVNSFGLLAEPTLFFPLDSAKRRGSKYKAVKNIVSLLRCSEGGLPRGGLPKEELPLRRVHNYYVYRCAHSTCVYRQFVDAAGVVAGELGAGQGRGLPQRGAMKRSRENRSGANAVGGSDLPLKLQRLHFSVLAFHVALLYKCGMDLYVSLNLFFSFTCTYHCSSNVCKKYRELITFFANVNVHKGAKVLGRVSTHVGVNHWPAYKLMRRCSRIDMPASRHRPGVLHKMVLQVNSGGGSHPWKGCTYLGHIRLEPKKRDSLPKGVEDPSITYHLVRSDDGASTHQGVVPNRSGNLLPSCRLNWVDLLWGGAFNVSVNGTFNVSMNGAFSSSVNGLYSPSASIYVRRHLLTGVAFAYLYGYHNDVHFGGDCREIPSVSALTQKELLLYVMGRVHNPYVVIRKGVHPAEGRPLRLRGGPQSAGGGLKRGTTHWGNTTRRRLSSGGANMTRRADLSRADQLRNTQKTFTFSNYLKQKRANRSINLFAYKLEAFQEFIKMIYNESLQRNTFEYFASVQLANHYERFFYNMGDPCTYPLCYAHPCSNLALSPQYFRESFHEVCAHMALSTCDGRVDGGARAGKARNLLFATSLLLPHGSR</sequence>
<gene>
    <name evidence="2" type="ORF">PVNG_03032</name>
</gene>
<reference evidence="2 3" key="1">
    <citation type="submission" date="2011-09" db="EMBL/GenBank/DDBJ databases">
        <title>The Genome Sequence of Plasmodium vivax North Korean.</title>
        <authorList>
            <consortium name="The Broad Institute Genome Sequencing Platform"/>
            <consortium name="The Broad Institute Genome Sequencing Center for Infectious Disease"/>
            <person name="Neafsey D."/>
            <person name="Carlton J."/>
            <person name="Barnwell J."/>
            <person name="Collins W."/>
            <person name="Escalante A."/>
            <person name="Mullikin J."/>
            <person name="Saul A."/>
            <person name="Guigo R."/>
            <person name="Camara F."/>
            <person name="Young S.K."/>
            <person name="Zeng Q."/>
            <person name="Gargeya S."/>
            <person name="Fitzgerald M."/>
            <person name="Haas B."/>
            <person name="Abouelleil A."/>
            <person name="Alvarado L."/>
            <person name="Arachchi H.M."/>
            <person name="Berlin A."/>
            <person name="Brown A."/>
            <person name="Chapman S.B."/>
            <person name="Chen Z."/>
            <person name="Dunbar C."/>
            <person name="Freedman E."/>
            <person name="Gearin G."/>
            <person name="Gellesch M."/>
            <person name="Goldberg J."/>
            <person name="Griggs A."/>
            <person name="Gujja S."/>
            <person name="Heiman D."/>
            <person name="Howarth C."/>
            <person name="Larson L."/>
            <person name="Lui A."/>
            <person name="MacDonald P.J.P."/>
            <person name="Montmayeur A."/>
            <person name="Murphy C."/>
            <person name="Neiman D."/>
            <person name="Pearson M."/>
            <person name="Priest M."/>
            <person name="Roberts A."/>
            <person name="Saif S."/>
            <person name="Shea T."/>
            <person name="Shenoy N."/>
            <person name="Sisk P."/>
            <person name="Stolte C."/>
            <person name="Sykes S."/>
            <person name="Wortman J."/>
            <person name="Nusbaum C."/>
            <person name="Birren B."/>
        </authorList>
    </citation>
    <scope>NUCLEOTIDE SEQUENCE [LARGE SCALE GENOMIC DNA]</scope>
    <source>
        <strain evidence="2 3">North Korean</strain>
    </source>
</reference>